<dbReference type="Pfam" id="PF07179">
    <property type="entry name" value="SseB"/>
    <property type="match status" value="1"/>
</dbReference>
<dbReference type="NCBIfam" id="NF042914">
    <property type="entry name" value="SAV915_dom"/>
    <property type="match status" value="1"/>
</dbReference>
<dbReference type="EMBL" id="VIWX01000004">
    <property type="protein sequence ID" value="TWF94145.1"/>
    <property type="molecule type" value="Genomic_DNA"/>
</dbReference>
<evidence type="ECO:0000259" key="1">
    <source>
        <dbReference type="Pfam" id="PF07179"/>
    </source>
</evidence>
<gene>
    <name evidence="2" type="ORF">FHU35_14427</name>
</gene>
<protein>
    <recommendedName>
        <fullName evidence="1">SseB protein N-terminal domain-containing protein</fullName>
    </recommendedName>
</protein>
<dbReference type="AlphaFoldDB" id="A0A561U453"/>
<dbReference type="InterPro" id="IPR009839">
    <property type="entry name" value="SseB_N"/>
</dbReference>
<keyword evidence="3" id="KW-1185">Reference proteome</keyword>
<dbReference type="RefSeq" id="WP_246110455.1">
    <property type="nucleotide sequence ID" value="NZ_VIWX01000004.1"/>
</dbReference>
<evidence type="ECO:0000313" key="2">
    <source>
        <dbReference type="EMBL" id="TWF94145.1"/>
    </source>
</evidence>
<evidence type="ECO:0000313" key="3">
    <source>
        <dbReference type="Proteomes" id="UP000316184"/>
    </source>
</evidence>
<proteinExistence type="predicted"/>
<feature type="domain" description="SseB protein N-terminal" evidence="1">
    <location>
        <begin position="39"/>
        <end position="104"/>
    </location>
</feature>
<comment type="caution">
    <text evidence="2">The sequence shown here is derived from an EMBL/GenBank/DDBJ whole genome shotgun (WGS) entry which is preliminary data.</text>
</comment>
<dbReference type="InterPro" id="IPR049975">
    <property type="entry name" value="SAV_915-like_dom"/>
</dbReference>
<name>A0A561U453_9PSEU</name>
<reference evidence="2 3" key="1">
    <citation type="submission" date="2019-06" db="EMBL/GenBank/DDBJ databases">
        <title>Sequencing the genomes of 1000 actinobacteria strains.</title>
        <authorList>
            <person name="Klenk H.-P."/>
        </authorList>
    </citation>
    <scope>NUCLEOTIDE SEQUENCE [LARGE SCALE GENOMIC DNA]</scope>
    <source>
        <strain evidence="2 3">DSM 46699</strain>
    </source>
</reference>
<sequence>MVYGDDHVMRAHDNVAPSVIGAEYVTPPDDEEMPETAYLPTDRARTDDDVELELRDTTDGHRALLAFTSLEQLVQGCGDGQPWIAVPGETVTDIKARSGSDLVLWDAALPVEDRRTRYQGGNQ</sequence>
<accession>A0A561U453</accession>
<dbReference type="Proteomes" id="UP000316184">
    <property type="component" value="Unassembled WGS sequence"/>
</dbReference>
<organism evidence="2 3">
    <name type="scientific">Saccharopolyspora dendranthemae</name>
    <dbReference type="NCBI Taxonomy" id="1181886"/>
    <lineage>
        <taxon>Bacteria</taxon>
        <taxon>Bacillati</taxon>
        <taxon>Actinomycetota</taxon>
        <taxon>Actinomycetes</taxon>
        <taxon>Pseudonocardiales</taxon>
        <taxon>Pseudonocardiaceae</taxon>
        <taxon>Saccharopolyspora</taxon>
    </lineage>
</organism>